<evidence type="ECO:0000313" key="2">
    <source>
        <dbReference type="EMBL" id="KAA6368728.1"/>
    </source>
</evidence>
<dbReference type="PANTHER" id="PTHR13016:SF0">
    <property type="entry name" value="AMME SYNDROME CANDIDATE GENE 1 PROTEIN"/>
    <property type="match status" value="1"/>
</dbReference>
<proteinExistence type="predicted"/>
<dbReference type="InterPro" id="IPR002733">
    <property type="entry name" value="AMMECR1_domain"/>
</dbReference>
<dbReference type="InterPro" id="IPR023473">
    <property type="entry name" value="AMMECR1"/>
</dbReference>
<dbReference type="OrthoDB" id="24630at2759"/>
<dbReference type="InterPro" id="IPR036071">
    <property type="entry name" value="AMMECR1_dom_sf"/>
</dbReference>
<evidence type="ECO:0000259" key="1">
    <source>
        <dbReference type="PROSITE" id="PS51112"/>
    </source>
</evidence>
<dbReference type="AlphaFoldDB" id="A0A5J4UDU0"/>
<comment type="caution">
    <text evidence="2">The sequence shown here is derived from an EMBL/GenBank/DDBJ whole genome shotgun (WGS) entry which is preliminary data.</text>
</comment>
<evidence type="ECO:0000313" key="3">
    <source>
        <dbReference type="Proteomes" id="UP000324800"/>
    </source>
</evidence>
<dbReference type="PROSITE" id="PS51112">
    <property type="entry name" value="AMMECR1"/>
    <property type="match status" value="1"/>
</dbReference>
<dbReference type="Pfam" id="PF01871">
    <property type="entry name" value="AMMECR1"/>
    <property type="match status" value="1"/>
</dbReference>
<accession>A0A5J4UDU0</accession>
<dbReference type="Proteomes" id="UP000324800">
    <property type="component" value="Unassembled WGS sequence"/>
</dbReference>
<protein>
    <submittedName>
        <fullName evidence="2">Putative DUF51 family protein</fullName>
    </submittedName>
</protein>
<reference evidence="2 3" key="1">
    <citation type="submission" date="2019-03" db="EMBL/GenBank/DDBJ databases">
        <title>Single cell metagenomics reveals metabolic interactions within the superorganism composed of flagellate Streblomastix strix and complex community of Bacteroidetes bacteria on its surface.</title>
        <authorList>
            <person name="Treitli S.C."/>
            <person name="Kolisko M."/>
            <person name="Husnik F."/>
            <person name="Keeling P."/>
            <person name="Hampl V."/>
        </authorList>
    </citation>
    <scope>NUCLEOTIDE SEQUENCE [LARGE SCALE GENOMIC DNA]</scope>
    <source>
        <strain evidence="2">ST1C</strain>
    </source>
</reference>
<dbReference type="SUPFAM" id="SSF143447">
    <property type="entry name" value="AMMECR1-like"/>
    <property type="match status" value="1"/>
</dbReference>
<name>A0A5J4UDU0_9EUKA</name>
<organism evidence="2 3">
    <name type="scientific">Streblomastix strix</name>
    <dbReference type="NCBI Taxonomy" id="222440"/>
    <lineage>
        <taxon>Eukaryota</taxon>
        <taxon>Metamonada</taxon>
        <taxon>Preaxostyla</taxon>
        <taxon>Oxymonadida</taxon>
        <taxon>Streblomastigidae</taxon>
        <taxon>Streblomastix</taxon>
    </lineage>
</organism>
<feature type="domain" description="AMMECR1" evidence="1">
    <location>
        <begin position="99"/>
        <end position="216"/>
    </location>
</feature>
<dbReference type="Gene3D" id="3.30.700.20">
    <property type="entry name" value="Hypothetical protein ph0010, domain 1"/>
    <property type="match status" value="1"/>
</dbReference>
<sequence>MPVRAPTILEPQWYLNKEVRQGDMGITNQDTTADRLKLAYFSMEWRDQLELKQKVGKTYFMVSKAFWDVLEGIMHLLEIIKITADYINVMLKLASYLIFYAMAEVATKDMCGYCFDTLAKNFDGKLNLIPPSFENKDYPIFVTWHKAGRLRGCIGTFSPMPLHDGLKEYALVASLQDHRFRPVTAQEVPQLDVTVSLMHSFEPCSAWNDWEVRIIL</sequence>
<gene>
    <name evidence="2" type="ORF">EZS28_035746</name>
</gene>
<dbReference type="EMBL" id="SNRW01017070">
    <property type="protein sequence ID" value="KAA6368728.1"/>
    <property type="molecule type" value="Genomic_DNA"/>
</dbReference>
<dbReference type="InterPro" id="IPR027485">
    <property type="entry name" value="AMMECR1_N"/>
</dbReference>
<dbReference type="PANTHER" id="PTHR13016">
    <property type="entry name" value="AMMECR1 HOMOLOG"/>
    <property type="match status" value="1"/>
</dbReference>